<reference evidence="7" key="1">
    <citation type="journal article" date="2021" name="G3 (Bethesda)">
        <title>Genome and transcriptome analysis of the beet armyworm Spodoptera exigua reveals targets for pest control. .</title>
        <authorList>
            <person name="Simon S."/>
            <person name="Breeschoten T."/>
            <person name="Jansen H.J."/>
            <person name="Dirks R.P."/>
            <person name="Schranz M.E."/>
            <person name="Ros V.I.D."/>
        </authorList>
    </citation>
    <scope>NUCLEOTIDE SEQUENCE</scope>
    <source>
        <strain evidence="7">TB_SE_WUR_2020</strain>
    </source>
</reference>
<keyword evidence="5" id="KW-0472">Membrane</keyword>
<dbReference type="Proteomes" id="UP000814243">
    <property type="component" value="Unassembled WGS sequence"/>
</dbReference>
<evidence type="ECO:0000256" key="1">
    <source>
        <dbReference type="ARBA" id="ARBA00005964"/>
    </source>
</evidence>
<comment type="caution">
    <text evidence="7">The sequence shown here is derived from an EMBL/GenBank/DDBJ whole genome shotgun (WGS) entry which is preliminary data.</text>
</comment>
<comment type="similarity">
    <text evidence="1">Belongs to the type-B carboxylesterase/lipase family.</text>
</comment>
<dbReference type="EMBL" id="JACEFF010000369">
    <property type="protein sequence ID" value="KAH9638818.1"/>
    <property type="molecule type" value="Genomic_DNA"/>
</dbReference>
<dbReference type="SUPFAM" id="SSF53474">
    <property type="entry name" value="alpha/beta-Hydrolases"/>
    <property type="match status" value="1"/>
</dbReference>
<evidence type="ECO:0000259" key="6">
    <source>
        <dbReference type="Pfam" id="PF00135"/>
    </source>
</evidence>
<evidence type="ECO:0000313" key="8">
    <source>
        <dbReference type="Proteomes" id="UP000814243"/>
    </source>
</evidence>
<dbReference type="InterPro" id="IPR002018">
    <property type="entry name" value="CarbesteraseB"/>
</dbReference>
<feature type="region of interest" description="Disordered" evidence="4">
    <location>
        <begin position="1010"/>
        <end position="1059"/>
    </location>
</feature>
<dbReference type="PANTHER" id="PTHR43903">
    <property type="entry name" value="NEUROLIGIN"/>
    <property type="match status" value="1"/>
</dbReference>
<keyword evidence="3" id="KW-0325">Glycoprotein</keyword>
<keyword evidence="5" id="KW-0812">Transmembrane</keyword>
<dbReference type="InterPro" id="IPR051093">
    <property type="entry name" value="Neuroligin/BSAL"/>
</dbReference>
<evidence type="ECO:0000256" key="3">
    <source>
        <dbReference type="ARBA" id="ARBA00023180"/>
    </source>
</evidence>
<feature type="transmembrane region" description="Helical" evidence="5">
    <location>
        <begin position="34"/>
        <end position="53"/>
    </location>
</feature>
<dbReference type="AlphaFoldDB" id="A0A922MLS2"/>
<dbReference type="PROSITE" id="PS00941">
    <property type="entry name" value="CARBOXYLESTERASE_B_2"/>
    <property type="match status" value="1"/>
</dbReference>
<feature type="transmembrane region" description="Helical" evidence="5">
    <location>
        <begin position="851"/>
        <end position="881"/>
    </location>
</feature>
<evidence type="ECO:0000256" key="5">
    <source>
        <dbReference type="SAM" id="Phobius"/>
    </source>
</evidence>
<accession>A0A922MLS2</accession>
<organism evidence="7 8">
    <name type="scientific">Spodoptera exigua</name>
    <name type="common">Beet armyworm</name>
    <name type="synonym">Noctua fulgens</name>
    <dbReference type="NCBI Taxonomy" id="7107"/>
    <lineage>
        <taxon>Eukaryota</taxon>
        <taxon>Metazoa</taxon>
        <taxon>Ecdysozoa</taxon>
        <taxon>Arthropoda</taxon>
        <taxon>Hexapoda</taxon>
        <taxon>Insecta</taxon>
        <taxon>Pterygota</taxon>
        <taxon>Neoptera</taxon>
        <taxon>Endopterygota</taxon>
        <taxon>Lepidoptera</taxon>
        <taxon>Glossata</taxon>
        <taxon>Ditrysia</taxon>
        <taxon>Noctuoidea</taxon>
        <taxon>Noctuidae</taxon>
        <taxon>Amphipyrinae</taxon>
        <taxon>Spodoptera</taxon>
    </lineage>
</organism>
<feature type="compositionally biased region" description="Polar residues" evidence="4">
    <location>
        <begin position="1011"/>
        <end position="1025"/>
    </location>
</feature>
<evidence type="ECO:0000313" key="7">
    <source>
        <dbReference type="EMBL" id="KAH9638818.1"/>
    </source>
</evidence>
<dbReference type="Gene3D" id="3.40.50.1820">
    <property type="entry name" value="alpha/beta hydrolase"/>
    <property type="match status" value="1"/>
</dbReference>
<feature type="domain" description="Carboxylesterase type B" evidence="6">
    <location>
        <begin position="150"/>
        <end position="751"/>
    </location>
</feature>
<name>A0A922MLS2_SPOEX</name>
<protein>
    <recommendedName>
        <fullName evidence="6">Carboxylesterase type B domain-containing protein</fullName>
    </recommendedName>
</protein>
<evidence type="ECO:0000256" key="2">
    <source>
        <dbReference type="ARBA" id="ARBA00022729"/>
    </source>
</evidence>
<evidence type="ECO:0000256" key="4">
    <source>
        <dbReference type="SAM" id="MobiDB-lite"/>
    </source>
</evidence>
<gene>
    <name evidence="7" type="ORF">HF086_011373</name>
</gene>
<proteinExistence type="inferred from homology"/>
<dbReference type="InterPro" id="IPR029058">
    <property type="entry name" value="AB_hydrolase_fold"/>
</dbReference>
<feature type="region of interest" description="Disordered" evidence="4">
    <location>
        <begin position="603"/>
        <end position="624"/>
    </location>
</feature>
<sequence length="1059" mass="119145">MISKRSNARTRNCDSSMFSHVPLSAHIKYPTQQVVFFNIYFILVVTCLSADTVNSNTTNMNKHFNEKGVKYFNTKQNDAPDENYEDRDPSHADVNFDTNPYYNSENFLHLNTKFYNSENNAYSNYEDYKKFYLNPSNPVPKSNVKFKISSRIVQTKYGKLQGIVLAMDEHRYLSPLEVFLGVPYATPPVGSNRFSPTRTPSPWDGVRVSDRPGPACPQKLPDMDDERTILEKMPKGRLEYLKRLIPYLKNQSEDCLYLNIFAPLQMDETKLALPVLVYIHGESYSSSSSHPYDGAVLASYTDLIVVTLNFRLGVLGFLNANPAPHLKARVANYGLMDQIAALHWVQQNIALFGGDPTNITLMGHGSGAACINFLMISPTVMPGLFHRAILLSGSALSSWAIVDDPVYYSLKLAKHMNCSIPDDLSKDHEVIVDCLREATIEELLSADISPPNFLTAFGPSVDGVVIKTDFAKDFLTMYSTGDFPSFGPLNNMNINLNVHKKRSDSGRRLFQNKYDLLFGVVTSEALWKFSAHDVQNGIEPDKRDRMLRTYVRNSYTYHLSEIFYTIVNEYTDWERTVENPINTRDATVAALSDAQYVAPLVQSGDLLSGGPKPAPNDEDGPRRPTKTFFYVFDYQTKDGFYPQRMGAVHGEELPYALGAPLVDGFGHFPQNYTKSEVALSESIMLFLANFVKTGNPNDNARQESLLPASRERNKFRGINWEEYDSTHQKYLEIGMKPRLKNHYRAHQLSVWLRLVPELHRAGMEDVAARHNLFKNHNEQDLYEGIVRPDPLARNINDNDAIRRTNGSVYTDTALTTVDTILATCATILPGRDLQTLNATENTLANLEAAGYAAYSTALSVTIAIGCSLLILNVLIFAGVYYQRDKSRSRGKQQRFNEKHFETISGKHSHYHMDPTHAPSLVVDVERQNRKKHMMSSDHIANLNFKGPLDVPKSPPSPTLSMDNMMLPSKLGSRSNSFRIPNVSYPQMGYATMPKNLSQFNNSPPLQELRQQKFQPPNGSTAQNSPGREAEARGAHATLRRGKASLHSNLPQAAIDEMRV</sequence>
<dbReference type="InterPro" id="IPR019819">
    <property type="entry name" value="Carboxylesterase_B_CS"/>
</dbReference>
<keyword evidence="2" id="KW-0732">Signal</keyword>
<dbReference type="FunFam" id="3.40.50.1820:FF:000171">
    <property type="entry name" value="Neuroligin-4, Y-linked"/>
    <property type="match status" value="1"/>
</dbReference>
<dbReference type="Pfam" id="PF00135">
    <property type="entry name" value="COesterase"/>
    <property type="match status" value="1"/>
</dbReference>
<keyword evidence="5" id="KW-1133">Transmembrane helix</keyword>
<feature type="region of interest" description="Disordered" evidence="4">
    <location>
        <begin position="191"/>
        <end position="222"/>
    </location>
</feature>